<dbReference type="HOGENOM" id="CLU_1018158_0_0_5"/>
<protein>
    <submittedName>
        <fullName evidence="1">Uncharacterized protein</fullName>
    </submittedName>
</protein>
<dbReference type="STRING" id="91604.ID47_11755"/>
<sequence>MRQPAKQLIRELFHANLIDEENYLLQFASNNKNRLHDYLNFFVNKQLLPLVTAKRILSKIQTEQPDAQEIEKYHLLRASQKEALDKIAHVNKIGQKQQVGTFILQQAKHVAQHYVGYTYGGHQYPIIGSYGAESCVIMAVHNAEAQASALCHIDIFTEISSLNKVFHNLQSQKSEALEVHLAGGDDYVIEMMLSILKLIEQQPNAIIKSANLVTNYANKLAIDSRTGEIYTSFDSPYLKHEEDYDLRMRLIALACVKSPPELAPGLDYICEIN</sequence>
<proteinExistence type="predicted"/>
<keyword evidence="2" id="KW-1185">Reference proteome</keyword>
<dbReference type="EMBL" id="CP008941">
    <property type="protein sequence ID" value="AIK97263.1"/>
    <property type="molecule type" value="Genomic_DNA"/>
</dbReference>
<reference evidence="1 2" key="1">
    <citation type="submission" date="2014-07" db="EMBL/GenBank/DDBJ databases">
        <title>Comparative genomic insights into amoeba endosymbionts belonging to the families of Holosporaceae and Candidatus Midichloriaceae within Rickettsiales.</title>
        <authorList>
            <person name="Wang Z."/>
            <person name="Wu M."/>
        </authorList>
    </citation>
    <scope>NUCLEOTIDE SEQUENCE [LARGE SCALE GENOMIC DNA]</scope>
    <source>
        <strain evidence="1">PRA3</strain>
    </source>
</reference>
<evidence type="ECO:0000313" key="2">
    <source>
        <dbReference type="Proteomes" id="UP000028926"/>
    </source>
</evidence>
<dbReference type="Proteomes" id="UP000028926">
    <property type="component" value="Chromosome"/>
</dbReference>
<dbReference type="eggNOG" id="ENOG5031BJ7">
    <property type="taxonomic scope" value="Bacteria"/>
</dbReference>
<dbReference type="KEGG" id="paca:ID47_11755"/>
<gene>
    <name evidence="1" type="ORF">ID47_11755</name>
</gene>
<dbReference type="GO" id="GO:0008418">
    <property type="term" value="F:protein-N-terminal asparagine amidohydrolase activity"/>
    <property type="evidence" value="ECO:0007669"/>
    <property type="project" value="InterPro"/>
</dbReference>
<accession>A0A077AZX9</accession>
<name>A0A077AZX9_9PROT</name>
<organism evidence="1 2">
    <name type="scientific">Candidatus Odyssella acanthamoebae</name>
    <dbReference type="NCBI Taxonomy" id="91604"/>
    <lineage>
        <taxon>Bacteria</taxon>
        <taxon>Pseudomonadati</taxon>
        <taxon>Pseudomonadota</taxon>
        <taxon>Alphaproteobacteria</taxon>
        <taxon>Holosporales</taxon>
        <taxon>Candidatus Paracaedibacteraceae</taxon>
        <taxon>Candidatus Odyssella</taxon>
    </lineage>
</organism>
<dbReference type="RefSeq" id="WP_038466622.1">
    <property type="nucleotide sequence ID" value="NZ_CP008941.1"/>
</dbReference>
<evidence type="ECO:0000313" key="1">
    <source>
        <dbReference type="EMBL" id="AIK97263.1"/>
    </source>
</evidence>
<dbReference type="InterPro" id="IPR026750">
    <property type="entry name" value="NTAN1"/>
</dbReference>
<dbReference type="OrthoDB" id="9855877at2"/>
<dbReference type="Pfam" id="PF14736">
    <property type="entry name" value="N_Asn_amidohyd"/>
    <property type="match status" value="1"/>
</dbReference>
<dbReference type="AlphaFoldDB" id="A0A077AZX9"/>